<dbReference type="STRING" id="105785.A0A2J7Q2D2"/>
<dbReference type="Proteomes" id="UP000235965">
    <property type="component" value="Unassembled WGS sequence"/>
</dbReference>
<dbReference type="SUPFAM" id="SSF56112">
    <property type="entry name" value="Protein kinase-like (PK-like)"/>
    <property type="match status" value="1"/>
</dbReference>
<keyword evidence="3 4" id="KW-0067">ATP-binding</keyword>
<dbReference type="PANTHER" id="PTHR11909">
    <property type="entry name" value="CASEIN KINASE-RELATED"/>
    <property type="match status" value="1"/>
</dbReference>
<dbReference type="EC" id="2.7.11.1" evidence="1"/>
<dbReference type="GO" id="GO:0004674">
    <property type="term" value="F:protein serine/threonine kinase activity"/>
    <property type="evidence" value="ECO:0007669"/>
    <property type="project" value="UniProtKB-KW"/>
</dbReference>
<evidence type="ECO:0000256" key="3">
    <source>
        <dbReference type="ARBA" id="ARBA00022840"/>
    </source>
</evidence>
<dbReference type="InterPro" id="IPR050235">
    <property type="entry name" value="CK1_Ser-Thr_kinase"/>
</dbReference>
<dbReference type="InParanoid" id="A0A2J7Q2D2"/>
<keyword evidence="8" id="KW-0808">Transferase</keyword>
<feature type="region of interest" description="Disordered" evidence="6">
    <location>
        <begin position="367"/>
        <end position="438"/>
    </location>
</feature>
<feature type="region of interest" description="Disordered" evidence="6">
    <location>
        <begin position="476"/>
        <end position="500"/>
    </location>
</feature>
<keyword evidence="9" id="KW-1185">Reference proteome</keyword>
<dbReference type="PROSITE" id="PS00107">
    <property type="entry name" value="PROTEIN_KINASE_ATP"/>
    <property type="match status" value="1"/>
</dbReference>
<dbReference type="FunCoup" id="A0A2J7Q2D2">
    <property type="interactions" value="1206"/>
</dbReference>
<evidence type="ECO:0000313" key="8">
    <source>
        <dbReference type="EMBL" id="PNF22733.1"/>
    </source>
</evidence>
<gene>
    <name evidence="8" type="primary">VRK1_0</name>
    <name evidence="8" type="ORF">B7P43_G07153</name>
</gene>
<evidence type="ECO:0000259" key="7">
    <source>
        <dbReference type="PROSITE" id="PS50011"/>
    </source>
</evidence>
<evidence type="ECO:0000256" key="6">
    <source>
        <dbReference type="SAM" id="MobiDB-lite"/>
    </source>
</evidence>
<evidence type="ECO:0000256" key="4">
    <source>
        <dbReference type="PROSITE-ProRule" id="PRU10141"/>
    </source>
</evidence>
<feature type="compositionally biased region" description="Polar residues" evidence="6">
    <location>
        <begin position="373"/>
        <end position="385"/>
    </location>
</feature>
<dbReference type="Gene3D" id="1.10.510.10">
    <property type="entry name" value="Transferase(Phosphotransferase) domain 1"/>
    <property type="match status" value="1"/>
</dbReference>
<dbReference type="CDD" id="cd14015">
    <property type="entry name" value="STKc_VRK"/>
    <property type="match status" value="1"/>
</dbReference>
<dbReference type="GO" id="GO:0005524">
    <property type="term" value="F:ATP binding"/>
    <property type="evidence" value="ECO:0007669"/>
    <property type="project" value="UniProtKB-UniRule"/>
</dbReference>
<comment type="similarity">
    <text evidence="5">Belongs to the protein kinase superfamily.</text>
</comment>
<dbReference type="InterPro" id="IPR008271">
    <property type="entry name" value="Ser/Thr_kinase_AS"/>
</dbReference>
<dbReference type="EMBL" id="NEVH01019373">
    <property type="protein sequence ID" value="PNF22733.1"/>
    <property type="molecule type" value="Genomic_DNA"/>
</dbReference>
<reference evidence="8 9" key="1">
    <citation type="submission" date="2017-12" db="EMBL/GenBank/DDBJ databases">
        <title>Hemimetabolous genomes reveal molecular basis of termite eusociality.</title>
        <authorList>
            <person name="Harrison M.C."/>
            <person name="Jongepier E."/>
            <person name="Robertson H.M."/>
            <person name="Arning N."/>
            <person name="Bitard-Feildel T."/>
            <person name="Chao H."/>
            <person name="Childers C.P."/>
            <person name="Dinh H."/>
            <person name="Doddapaneni H."/>
            <person name="Dugan S."/>
            <person name="Gowin J."/>
            <person name="Greiner C."/>
            <person name="Han Y."/>
            <person name="Hu H."/>
            <person name="Hughes D.S.T."/>
            <person name="Huylmans A.-K."/>
            <person name="Kemena C."/>
            <person name="Kremer L.P.M."/>
            <person name="Lee S.L."/>
            <person name="Lopez-Ezquerra A."/>
            <person name="Mallet L."/>
            <person name="Monroy-Kuhn J.M."/>
            <person name="Moser A."/>
            <person name="Murali S.C."/>
            <person name="Muzny D.M."/>
            <person name="Otani S."/>
            <person name="Piulachs M.-D."/>
            <person name="Poelchau M."/>
            <person name="Qu J."/>
            <person name="Schaub F."/>
            <person name="Wada-Katsumata A."/>
            <person name="Worley K.C."/>
            <person name="Xie Q."/>
            <person name="Ylla G."/>
            <person name="Poulsen M."/>
            <person name="Gibbs R.A."/>
            <person name="Schal C."/>
            <person name="Richards S."/>
            <person name="Belles X."/>
            <person name="Korb J."/>
            <person name="Bornberg-Bauer E."/>
        </authorList>
    </citation>
    <scope>NUCLEOTIDE SEQUENCE [LARGE SCALE GENOMIC DNA]</scope>
    <source>
        <tissue evidence="8">Whole body</tissue>
    </source>
</reference>
<dbReference type="PROSITE" id="PS00108">
    <property type="entry name" value="PROTEIN_KINASE_ST"/>
    <property type="match status" value="1"/>
</dbReference>
<dbReference type="InterPro" id="IPR000719">
    <property type="entry name" value="Prot_kinase_dom"/>
</dbReference>
<dbReference type="PROSITE" id="PS50011">
    <property type="entry name" value="PROTEIN_KINASE_DOM"/>
    <property type="match status" value="1"/>
</dbReference>
<sequence length="500" mass="56727">MNDAGYYLSSFFRINWQIRIMSKKPVKPMAMKKTARQRKAANGYKLPDPIPVGEIVRDVTKKEWQIGPSIGIGGFGEIYAASDVSHSPRKKAALPYVIKIEPHGNGPLFVEMHFYMKVAKPDQIEEWKKQKKLKSLGMPRYLGSGSHECNGLKYRFVVMDRYGKDLWSLFLQNKRVFMLPAVLRVGLQIIDVLEYIHSKMYVHADIKGGNLLLGFQKGTENQVYLVDFGLASHYSQKEYKPDPKKAHNGTIEYTSRDAHVGVPTRRGDLEILAYNMLQWLTSKLPWENNLSDPLYVHQQKSKYMDNIPELMKKCFPKTTPPAVLVKYFQYVASLRHDADPDYEYCQKLLKKGLKDLNCSVGGNLDLSAKAPVTRSSPTKANNKIPSSDDKATASDTEPHNKKKVVASGTGNLNRTKQLRDHFSGSSSSDESDYDKDNADNYSKKAKLCNTNKKTKTNPVPSWRDCPTAIASNVNRAGEYKRINHDNENQRVKKQKKKTDA</sequence>
<feature type="binding site" evidence="4">
    <location>
        <position position="99"/>
    </location>
    <ligand>
        <name>ATP</name>
        <dbReference type="ChEBI" id="CHEBI:30616"/>
    </ligand>
</feature>
<feature type="compositionally biased region" description="Basic and acidic residues" evidence="6">
    <location>
        <begin position="477"/>
        <end position="490"/>
    </location>
</feature>
<feature type="compositionally biased region" description="Basic residues" evidence="6">
    <location>
        <begin position="491"/>
        <end position="500"/>
    </location>
</feature>
<feature type="compositionally biased region" description="Basic and acidic residues" evidence="6">
    <location>
        <begin position="386"/>
        <end position="399"/>
    </location>
</feature>
<dbReference type="AlphaFoldDB" id="A0A2J7Q2D2"/>
<dbReference type="FunFam" id="1.10.510.10:FF:000931">
    <property type="entry name" value="Ballchen, isoform B"/>
    <property type="match status" value="1"/>
</dbReference>
<organism evidence="8 9">
    <name type="scientific">Cryptotermes secundus</name>
    <dbReference type="NCBI Taxonomy" id="105785"/>
    <lineage>
        <taxon>Eukaryota</taxon>
        <taxon>Metazoa</taxon>
        <taxon>Ecdysozoa</taxon>
        <taxon>Arthropoda</taxon>
        <taxon>Hexapoda</taxon>
        <taxon>Insecta</taxon>
        <taxon>Pterygota</taxon>
        <taxon>Neoptera</taxon>
        <taxon>Polyneoptera</taxon>
        <taxon>Dictyoptera</taxon>
        <taxon>Blattodea</taxon>
        <taxon>Blattoidea</taxon>
        <taxon>Termitoidae</taxon>
        <taxon>Kalotermitidae</taxon>
        <taxon>Cryptotermitinae</taxon>
        <taxon>Cryptotermes</taxon>
    </lineage>
</organism>
<dbReference type="Pfam" id="PF00069">
    <property type="entry name" value="Pkinase"/>
    <property type="match status" value="1"/>
</dbReference>
<name>A0A2J7Q2D2_9NEOP</name>
<dbReference type="SMART" id="SM00220">
    <property type="entry name" value="S_TKc"/>
    <property type="match status" value="1"/>
</dbReference>
<feature type="domain" description="Protein kinase" evidence="7">
    <location>
        <begin position="64"/>
        <end position="349"/>
    </location>
</feature>
<proteinExistence type="inferred from homology"/>
<protein>
    <recommendedName>
        <fullName evidence="1">non-specific serine/threonine protein kinase</fullName>
        <ecNumber evidence="1">2.7.11.1</ecNumber>
    </recommendedName>
</protein>
<dbReference type="OrthoDB" id="2687620at2759"/>
<keyword evidence="5" id="KW-0723">Serine/threonine-protein kinase</keyword>
<dbReference type="InterPro" id="IPR011009">
    <property type="entry name" value="Kinase-like_dom_sf"/>
</dbReference>
<dbReference type="InterPro" id="IPR017441">
    <property type="entry name" value="Protein_kinase_ATP_BS"/>
</dbReference>
<keyword evidence="2 4" id="KW-0547">Nucleotide-binding</keyword>
<keyword evidence="8" id="KW-0418">Kinase</keyword>
<accession>A0A2J7Q2D2</accession>
<evidence type="ECO:0000313" key="9">
    <source>
        <dbReference type="Proteomes" id="UP000235965"/>
    </source>
</evidence>
<evidence type="ECO:0000256" key="1">
    <source>
        <dbReference type="ARBA" id="ARBA00012513"/>
    </source>
</evidence>
<evidence type="ECO:0000256" key="5">
    <source>
        <dbReference type="RuleBase" id="RU000304"/>
    </source>
</evidence>
<evidence type="ECO:0000256" key="2">
    <source>
        <dbReference type="ARBA" id="ARBA00022741"/>
    </source>
</evidence>
<comment type="caution">
    <text evidence="8">The sequence shown here is derived from an EMBL/GenBank/DDBJ whole genome shotgun (WGS) entry which is preliminary data.</text>
</comment>